<dbReference type="SMART" id="SM00796">
    <property type="entry name" value="AHS1"/>
    <property type="match status" value="1"/>
</dbReference>
<feature type="domain" description="Carboxyltransferase" evidence="4">
    <location>
        <begin position="2"/>
        <end position="193"/>
    </location>
</feature>
<dbReference type="EMBL" id="FNDN01000001">
    <property type="protein sequence ID" value="SDH32574.1"/>
    <property type="molecule type" value="Genomic_DNA"/>
</dbReference>
<evidence type="ECO:0000256" key="2">
    <source>
        <dbReference type="ARBA" id="ARBA00022801"/>
    </source>
</evidence>
<reference evidence="5 6" key="1">
    <citation type="submission" date="2016-10" db="EMBL/GenBank/DDBJ databases">
        <authorList>
            <person name="de Groot N.N."/>
        </authorList>
    </citation>
    <scope>NUCLEOTIDE SEQUENCE [LARGE SCALE GENOMIC DNA]</scope>
    <source>
        <strain evidence="5 6">DSM 44892</strain>
    </source>
</reference>
<dbReference type="InterPro" id="IPR029000">
    <property type="entry name" value="Cyclophilin-like_dom_sf"/>
</dbReference>
<proteinExistence type="predicted"/>
<keyword evidence="2" id="KW-0378">Hydrolase</keyword>
<dbReference type="AlphaFoldDB" id="A0A1G8BHN4"/>
<keyword evidence="1" id="KW-0547">Nucleotide-binding</keyword>
<name>A0A1G8BHN4_9NOCA</name>
<dbReference type="Gene3D" id="3.30.1360.40">
    <property type="match status" value="1"/>
</dbReference>
<evidence type="ECO:0000259" key="4">
    <source>
        <dbReference type="SMART" id="SM00796"/>
    </source>
</evidence>
<protein>
    <submittedName>
        <fullName evidence="5">Sensor histidine kinase inhibitor, KipI family</fullName>
    </submittedName>
</protein>
<dbReference type="SUPFAM" id="SSF50891">
    <property type="entry name" value="Cyclophilin-like"/>
    <property type="match status" value="1"/>
</dbReference>
<dbReference type="SUPFAM" id="SSF160467">
    <property type="entry name" value="PH0987 N-terminal domain-like"/>
    <property type="match status" value="1"/>
</dbReference>
<keyword evidence="6" id="KW-1185">Reference proteome</keyword>
<dbReference type="Pfam" id="PF02682">
    <property type="entry name" value="CT_C_D"/>
    <property type="match status" value="1"/>
</dbReference>
<evidence type="ECO:0000313" key="6">
    <source>
        <dbReference type="Proteomes" id="UP000183263"/>
    </source>
</evidence>
<evidence type="ECO:0000256" key="3">
    <source>
        <dbReference type="ARBA" id="ARBA00022840"/>
    </source>
</evidence>
<evidence type="ECO:0000313" key="5">
    <source>
        <dbReference type="EMBL" id="SDH32574.1"/>
    </source>
</evidence>
<sequence length="204" mass="21856">MIRLRDVGRSAILAEFEDLDTVLGYFRALDADPVRGVQEIVPASRTLLVRYDPAQVTRDSVGEWITGATALPPPDPGEAEEVQLAVRYDGPDLADVAEHTGLSVDEVVRAHTGTPWIVAFAGFAPGFGYLVDGDPRLRVPRRAEPRTAVPAGAVAVAGEFSGVYPRSSPGGWQLIGTTDTVVWDPEGTPPALLRPGVRVRFTAM</sequence>
<accession>A0A1G8BHN4</accession>
<organism evidence="5 6">
    <name type="scientific">Rhodococcus triatomae</name>
    <dbReference type="NCBI Taxonomy" id="300028"/>
    <lineage>
        <taxon>Bacteria</taxon>
        <taxon>Bacillati</taxon>
        <taxon>Actinomycetota</taxon>
        <taxon>Actinomycetes</taxon>
        <taxon>Mycobacteriales</taxon>
        <taxon>Nocardiaceae</taxon>
        <taxon>Rhodococcus</taxon>
    </lineage>
</organism>
<dbReference type="Proteomes" id="UP000183263">
    <property type="component" value="Unassembled WGS sequence"/>
</dbReference>
<dbReference type="PANTHER" id="PTHR34698">
    <property type="entry name" value="5-OXOPROLINASE SUBUNIT B"/>
    <property type="match status" value="1"/>
</dbReference>
<dbReference type="InterPro" id="IPR003833">
    <property type="entry name" value="CT_C_D"/>
</dbReference>
<dbReference type="Gene3D" id="2.40.100.10">
    <property type="entry name" value="Cyclophilin-like"/>
    <property type="match status" value="1"/>
</dbReference>
<dbReference type="PANTHER" id="PTHR34698:SF2">
    <property type="entry name" value="5-OXOPROLINASE SUBUNIT B"/>
    <property type="match status" value="1"/>
</dbReference>
<evidence type="ECO:0000256" key="1">
    <source>
        <dbReference type="ARBA" id="ARBA00022741"/>
    </source>
</evidence>
<dbReference type="InterPro" id="IPR010016">
    <property type="entry name" value="PxpB"/>
</dbReference>
<gene>
    <name evidence="5" type="ORF">SAMN05444695_101862</name>
</gene>
<keyword evidence="3" id="KW-0067">ATP-binding</keyword>
<dbReference type="GO" id="GO:0016787">
    <property type="term" value="F:hydrolase activity"/>
    <property type="evidence" value="ECO:0007669"/>
    <property type="project" value="UniProtKB-KW"/>
</dbReference>
<dbReference type="GO" id="GO:0005524">
    <property type="term" value="F:ATP binding"/>
    <property type="evidence" value="ECO:0007669"/>
    <property type="project" value="UniProtKB-KW"/>
</dbReference>